<dbReference type="EMBL" id="PZZH01000001">
    <property type="protein sequence ID" value="PTN76518.1"/>
    <property type="molecule type" value="Genomic_DNA"/>
</dbReference>
<sequence length="180" mass="20260">MANLIISIEEAKKIDPSVTQSDLDAFEQTVRQLTNNNFQNVHIRFRDVVFKGNSIVLKDNPLGLRVGDTIQISNSKVNDCLTTVEAITEKTLETDVEEPFFDGSFSGAFITKVEYPADIKMGIEELLRFKKSMGAKLGIKSESIARMSITYYDVNASDNIEGFPAAKFSFLNKYKKMRWG</sequence>
<dbReference type="AlphaFoldDB" id="A0A855UEU8"/>
<organism evidence="1 2">
    <name type="scientific">Enterococcus faecalis</name>
    <name type="common">Streptococcus faecalis</name>
    <dbReference type="NCBI Taxonomy" id="1351"/>
    <lineage>
        <taxon>Bacteria</taxon>
        <taxon>Bacillati</taxon>
        <taxon>Bacillota</taxon>
        <taxon>Bacilli</taxon>
        <taxon>Lactobacillales</taxon>
        <taxon>Enterococcaceae</taxon>
        <taxon>Enterococcus</taxon>
    </lineage>
</organism>
<protein>
    <recommendedName>
        <fullName evidence="3">Phage protein</fullName>
    </recommendedName>
</protein>
<evidence type="ECO:0000313" key="2">
    <source>
        <dbReference type="Proteomes" id="UP000244140"/>
    </source>
</evidence>
<gene>
    <name evidence="1" type="ORF">DAI13_01615</name>
</gene>
<evidence type="ECO:0000313" key="1">
    <source>
        <dbReference type="EMBL" id="PTN76518.1"/>
    </source>
</evidence>
<dbReference type="Proteomes" id="UP000244140">
    <property type="component" value="Unassembled WGS sequence"/>
</dbReference>
<reference evidence="1 2" key="1">
    <citation type="submission" date="2018-04" db="EMBL/GenBank/DDBJ databases">
        <authorList>
            <person name="Van Tyne D."/>
        </authorList>
    </citation>
    <scope>NUCLEOTIDE SEQUENCE [LARGE SCALE GENOMIC DNA]</scope>
    <source>
        <strain evidence="1 2">B2535</strain>
    </source>
</reference>
<dbReference type="InterPro" id="IPR053746">
    <property type="entry name" value="Viral_HT_Connector_Assembly"/>
</dbReference>
<dbReference type="Gene3D" id="1.10.246.150">
    <property type="match status" value="1"/>
</dbReference>
<accession>A0A855UEU8</accession>
<proteinExistence type="predicted"/>
<evidence type="ECO:0008006" key="3">
    <source>
        <dbReference type="Google" id="ProtNLM"/>
    </source>
</evidence>
<comment type="caution">
    <text evidence="1">The sequence shown here is derived from an EMBL/GenBank/DDBJ whole genome shotgun (WGS) entry which is preliminary data.</text>
</comment>
<name>A0A855UEU8_ENTFL</name>